<gene>
    <name evidence="1" type="ORF">LCGC14_0977390</name>
</gene>
<dbReference type="EMBL" id="LAZR01003628">
    <property type="protein sequence ID" value="KKN16283.1"/>
    <property type="molecule type" value="Genomic_DNA"/>
</dbReference>
<dbReference type="AlphaFoldDB" id="A0A0F9RGE0"/>
<reference evidence="1" key="1">
    <citation type="journal article" date="2015" name="Nature">
        <title>Complex archaea that bridge the gap between prokaryotes and eukaryotes.</title>
        <authorList>
            <person name="Spang A."/>
            <person name="Saw J.H."/>
            <person name="Jorgensen S.L."/>
            <person name="Zaremba-Niedzwiedzka K."/>
            <person name="Martijn J."/>
            <person name="Lind A.E."/>
            <person name="van Eijk R."/>
            <person name="Schleper C."/>
            <person name="Guy L."/>
            <person name="Ettema T.J."/>
        </authorList>
    </citation>
    <scope>NUCLEOTIDE SEQUENCE</scope>
</reference>
<evidence type="ECO:0000313" key="1">
    <source>
        <dbReference type="EMBL" id="KKN16283.1"/>
    </source>
</evidence>
<organism evidence="1">
    <name type="scientific">marine sediment metagenome</name>
    <dbReference type="NCBI Taxonomy" id="412755"/>
    <lineage>
        <taxon>unclassified sequences</taxon>
        <taxon>metagenomes</taxon>
        <taxon>ecological metagenomes</taxon>
    </lineage>
</organism>
<comment type="caution">
    <text evidence="1">The sequence shown here is derived from an EMBL/GenBank/DDBJ whole genome shotgun (WGS) entry which is preliminary data.</text>
</comment>
<protein>
    <submittedName>
        <fullName evidence="1">Uncharacterized protein</fullName>
    </submittedName>
</protein>
<name>A0A0F9RGE0_9ZZZZ</name>
<proteinExistence type="predicted"/>
<accession>A0A0F9RGE0</accession>
<sequence>MILYRIPKVGQKRTKQFFAWRPRICSDGAVRWLETLIKHETYHSWMTTPGGYWSDREIVPLRKEK</sequence>